<organism evidence="1 2">
    <name type="scientific">Haematococcus lacustris</name>
    <name type="common">Green alga</name>
    <name type="synonym">Haematococcus pluvialis</name>
    <dbReference type="NCBI Taxonomy" id="44745"/>
    <lineage>
        <taxon>Eukaryota</taxon>
        <taxon>Viridiplantae</taxon>
        <taxon>Chlorophyta</taxon>
        <taxon>core chlorophytes</taxon>
        <taxon>Chlorophyceae</taxon>
        <taxon>CS clade</taxon>
        <taxon>Chlamydomonadales</taxon>
        <taxon>Haematococcaceae</taxon>
        <taxon>Haematococcus</taxon>
    </lineage>
</organism>
<comment type="caution">
    <text evidence="1">The sequence shown here is derived from an EMBL/GenBank/DDBJ whole genome shotgun (WGS) entry which is preliminary data.</text>
</comment>
<dbReference type="AlphaFoldDB" id="A0A699YYU7"/>
<gene>
    <name evidence="1" type="ORF">HaLaN_11690</name>
</gene>
<accession>A0A699YYU7</accession>
<proteinExistence type="predicted"/>
<name>A0A699YYU7_HAELA</name>
<dbReference type="Proteomes" id="UP000485058">
    <property type="component" value="Unassembled WGS sequence"/>
</dbReference>
<evidence type="ECO:0000313" key="2">
    <source>
        <dbReference type="Proteomes" id="UP000485058"/>
    </source>
</evidence>
<sequence length="97" mass="10409">MRRALPGVQVFNWVVQERSPYNVTLKAAGATDPTQWFVLEKVGALPGAIIVNGDSVAIKSATTSMYCGVGSSPANQLSCDQVFFDAPEPAYQFIISL</sequence>
<evidence type="ECO:0000313" key="1">
    <source>
        <dbReference type="EMBL" id="GFH15457.1"/>
    </source>
</evidence>
<dbReference type="EMBL" id="BLLF01000853">
    <property type="protein sequence ID" value="GFH15457.1"/>
    <property type="molecule type" value="Genomic_DNA"/>
</dbReference>
<reference evidence="1 2" key="1">
    <citation type="submission" date="2020-02" db="EMBL/GenBank/DDBJ databases">
        <title>Draft genome sequence of Haematococcus lacustris strain NIES-144.</title>
        <authorList>
            <person name="Morimoto D."/>
            <person name="Nakagawa S."/>
            <person name="Yoshida T."/>
            <person name="Sawayama S."/>
        </authorList>
    </citation>
    <scope>NUCLEOTIDE SEQUENCE [LARGE SCALE GENOMIC DNA]</scope>
    <source>
        <strain evidence="1 2">NIES-144</strain>
    </source>
</reference>
<keyword evidence="2" id="KW-1185">Reference proteome</keyword>
<protein>
    <submittedName>
        <fullName evidence="1">Uncharacterized protein</fullName>
    </submittedName>
</protein>